<keyword evidence="2" id="KW-1185">Reference proteome</keyword>
<proteinExistence type="predicted"/>
<dbReference type="EMBL" id="BQNB010010415">
    <property type="protein sequence ID" value="GJS76984.1"/>
    <property type="molecule type" value="Genomic_DNA"/>
</dbReference>
<accession>A0ABQ4YGS2</accession>
<dbReference type="Proteomes" id="UP001151760">
    <property type="component" value="Unassembled WGS sequence"/>
</dbReference>
<reference evidence="1" key="1">
    <citation type="journal article" date="2022" name="Int. J. Mol. Sci.">
        <title>Draft Genome of Tanacetum Coccineum: Genomic Comparison of Closely Related Tanacetum-Family Plants.</title>
        <authorList>
            <person name="Yamashiro T."/>
            <person name="Shiraishi A."/>
            <person name="Nakayama K."/>
            <person name="Satake H."/>
        </authorList>
    </citation>
    <scope>NUCLEOTIDE SEQUENCE</scope>
</reference>
<name>A0ABQ4YGS2_9ASTR</name>
<reference evidence="1" key="2">
    <citation type="submission" date="2022-01" db="EMBL/GenBank/DDBJ databases">
        <authorList>
            <person name="Yamashiro T."/>
            <person name="Shiraishi A."/>
            <person name="Satake H."/>
            <person name="Nakayama K."/>
        </authorList>
    </citation>
    <scope>NUCLEOTIDE SEQUENCE</scope>
</reference>
<evidence type="ECO:0008006" key="3">
    <source>
        <dbReference type="Google" id="ProtNLM"/>
    </source>
</evidence>
<sequence>MGLWYSKDSGIELLHQSDAILMQGVMMSTRTLEAYISGDKLHLDDDATARLWILLPTLQCMEHTEKCTIELYFVGTEYQLADLFTKALPRERFEYLVHRIGMRCMTPTELDRLAKLSS</sequence>
<comment type="caution">
    <text evidence="1">The sequence shown here is derived from an EMBL/GenBank/DDBJ whole genome shotgun (WGS) entry which is preliminary data.</text>
</comment>
<gene>
    <name evidence="1" type="ORF">Tco_0726865</name>
</gene>
<evidence type="ECO:0000313" key="1">
    <source>
        <dbReference type="EMBL" id="GJS76984.1"/>
    </source>
</evidence>
<organism evidence="1 2">
    <name type="scientific">Tanacetum coccineum</name>
    <dbReference type="NCBI Taxonomy" id="301880"/>
    <lineage>
        <taxon>Eukaryota</taxon>
        <taxon>Viridiplantae</taxon>
        <taxon>Streptophyta</taxon>
        <taxon>Embryophyta</taxon>
        <taxon>Tracheophyta</taxon>
        <taxon>Spermatophyta</taxon>
        <taxon>Magnoliopsida</taxon>
        <taxon>eudicotyledons</taxon>
        <taxon>Gunneridae</taxon>
        <taxon>Pentapetalae</taxon>
        <taxon>asterids</taxon>
        <taxon>campanulids</taxon>
        <taxon>Asterales</taxon>
        <taxon>Asteraceae</taxon>
        <taxon>Asteroideae</taxon>
        <taxon>Anthemideae</taxon>
        <taxon>Anthemidinae</taxon>
        <taxon>Tanacetum</taxon>
    </lineage>
</organism>
<protein>
    <recommendedName>
        <fullName evidence="3">Retrovirus-related Pol polyprotein from transposon TNT 1-94</fullName>
    </recommendedName>
</protein>
<evidence type="ECO:0000313" key="2">
    <source>
        <dbReference type="Proteomes" id="UP001151760"/>
    </source>
</evidence>